<keyword evidence="1" id="KW-0732">Signal</keyword>
<evidence type="ECO:0008006" key="4">
    <source>
        <dbReference type="Google" id="ProtNLM"/>
    </source>
</evidence>
<feature type="signal peptide" evidence="1">
    <location>
        <begin position="1"/>
        <end position="19"/>
    </location>
</feature>
<protein>
    <recommendedName>
        <fullName evidence="4">PepSY domain-containing protein</fullName>
    </recommendedName>
</protein>
<proteinExistence type="predicted"/>
<organism evidence="2 3">
    <name type="scientific">Bacillus kandeliae</name>
    <dbReference type="NCBI Taxonomy" id="3129297"/>
    <lineage>
        <taxon>Bacteria</taxon>
        <taxon>Bacillati</taxon>
        <taxon>Bacillota</taxon>
        <taxon>Bacilli</taxon>
        <taxon>Bacillales</taxon>
        <taxon>Bacillaceae</taxon>
        <taxon>Bacillus</taxon>
    </lineage>
</organism>
<reference evidence="2 3" key="1">
    <citation type="submission" date="2024-02" db="EMBL/GenBank/DDBJ databases">
        <title>Seven novel Bacillus-like species.</title>
        <authorList>
            <person name="Liu G."/>
        </authorList>
    </citation>
    <scope>NUCLEOTIDE SEQUENCE [LARGE SCALE GENOMIC DNA]</scope>
    <source>
        <strain evidence="2 3">FJAT-52991</strain>
    </source>
</reference>
<gene>
    <name evidence="2" type="ORF">WDJ61_13925</name>
</gene>
<sequence length="106" mass="11587">MKFSWSTFILGAAAGAASALLVQQNVTNTASASAERALKEVKEAFKGEGTIDGSWVKMKPEPMNKTGMNKMVYKGGVSRTIDQNREQFEFIADSRTGTIMDVYKTN</sequence>
<name>A0ABZ2N4P1_9BACI</name>
<keyword evidence="3" id="KW-1185">Reference proteome</keyword>
<dbReference type="Proteomes" id="UP001387364">
    <property type="component" value="Chromosome"/>
</dbReference>
<dbReference type="EMBL" id="CP147404">
    <property type="protein sequence ID" value="WXB92345.1"/>
    <property type="molecule type" value="Genomic_DNA"/>
</dbReference>
<accession>A0ABZ2N4P1</accession>
<evidence type="ECO:0000313" key="3">
    <source>
        <dbReference type="Proteomes" id="UP001387364"/>
    </source>
</evidence>
<evidence type="ECO:0000256" key="1">
    <source>
        <dbReference type="SAM" id="SignalP"/>
    </source>
</evidence>
<dbReference type="RefSeq" id="WP_338750747.1">
    <property type="nucleotide sequence ID" value="NZ_CP147404.1"/>
</dbReference>
<evidence type="ECO:0000313" key="2">
    <source>
        <dbReference type="EMBL" id="WXB92345.1"/>
    </source>
</evidence>
<feature type="chain" id="PRO_5045899407" description="PepSY domain-containing protein" evidence="1">
    <location>
        <begin position="20"/>
        <end position="106"/>
    </location>
</feature>